<dbReference type="PATRIC" id="fig|1430.6.peg.2173"/>
<dbReference type="AlphaFoldDB" id="A0A160LJU5"/>
<protein>
    <submittedName>
        <fullName evidence="1">Uncharacterized protein</fullName>
    </submittedName>
</protein>
<proteinExistence type="predicted"/>
<geneLocation type="plasmid" evidence="1">
    <name>pAM65-52-3-235K</name>
</geneLocation>
<keyword evidence="1" id="KW-0614">Plasmid</keyword>
<reference evidence="1" key="1">
    <citation type="journal article" date="2017" name="Res. Microbiol.">
        <title>Comparative genomics of extrachromosomal elements in Bacillus thuringiensis subsp. israelensis.</title>
        <authorList>
            <person name="Bolotin A."/>
            <person name="Gillis A."/>
            <person name="Sanchis V."/>
            <person name="Nielsen-LeRoux C."/>
            <person name="Mahillon J."/>
            <person name="Lereclus D."/>
            <person name="Sorokin A."/>
        </authorList>
    </citation>
    <scope>NUCLEOTIDE SEQUENCE</scope>
    <source>
        <strain evidence="1">AM65-52</strain>
        <plasmid evidence="1">pAM65-52-3-235K</plasmid>
    </source>
</reference>
<evidence type="ECO:0000313" key="1">
    <source>
        <dbReference type="EMBL" id="AND28476.1"/>
    </source>
</evidence>
<name>A0A160LJU5_BACTI</name>
<gene>
    <name evidence="1" type="ORF">ATN07_32630</name>
</gene>
<dbReference type="EMBL" id="CP013278">
    <property type="protein sequence ID" value="AND28476.1"/>
    <property type="molecule type" value="Genomic_DNA"/>
</dbReference>
<accession>A0A160LJU5</accession>
<organism evidence="1">
    <name type="scientific">Bacillus thuringiensis subsp. israelensis</name>
    <dbReference type="NCBI Taxonomy" id="1430"/>
    <lineage>
        <taxon>Bacteria</taxon>
        <taxon>Bacillati</taxon>
        <taxon>Bacillota</taxon>
        <taxon>Bacilli</taxon>
        <taxon>Bacillales</taxon>
        <taxon>Bacillaceae</taxon>
        <taxon>Bacillus</taxon>
        <taxon>Bacillus cereus group</taxon>
    </lineage>
</organism>
<sequence length="68" mass="7702">MTKIITKTSAQAKIERAQREKDTSCPECGKPCLGSVATRTKGIFSVRVEKKYSYSCIYCDCEWTTGWK</sequence>
<dbReference type="RefSeq" id="WP_000161332.1">
    <property type="nucleotide sequence ID" value="NZ_CP013278.1"/>
</dbReference>